<keyword evidence="3" id="KW-1185">Reference proteome</keyword>
<gene>
    <name evidence="2" type="ORF">HMPREF3180_01522</name>
    <name evidence="1" type="ORF">JMUB3934_0452</name>
</gene>
<dbReference type="Proteomes" id="UP000321501">
    <property type="component" value="Chromosome"/>
</dbReference>
<name>A0A134A8W2_9FUSO</name>
<reference evidence="3" key="1">
    <citation type="submission" date="2016-01" db="EMBL/GenBank/DDBJ databases">
        <authorList>
            <person name="Mitreva M."/>
            <person name="Pepin K.H."/>
            <person name="Mihindukulasuriya K.A."/>
            <person name="Fulton R."/>
            <person name="Fronick C."/>
            <person name="O'Laughlin M."/>
            <person name="Miner T."/>
            <person name="Herter B."/>
            <person name="Rosa B.A."/>
            <person name="Cordes M."/>
            <person name="Tomlinson C."/>
            <person name="Wollam A."/>
            <person name="Palsikar V.B."/>
            <person name="Mardis E.R."/>
            <person name="Wilson R.K."/>
        </authorList>
    </citation>
    <scope>NUCLEOTIDE SEQUENCE [LARGE SCALE GENOMIC DNA]</scope>
    <source>
        <strain evidence="3">KA00185</strain>
    </source>
</reference>
<dbReference type="RefSeq" id="WP_060918173.1">
    <property type="nucleotide sequence ID" value="NZ_AP019835.1"/>
</dbReference>
<proteinExistence type="predicted"/>
<evidence type="ECO:0000313" key="4">
    <source>
        <dbReference type="Proteomes" id="UP000321501"/>
    </source>
</evidence>
<dbReference type="EMBL" id="LSDD01000105">
    <property type="protein sequence ID" value="KXB64114.1"/>
    <property type="molecule type" value="Genomic_DNA"/>
</dbReference>
<dbReference type="EMBL" id="AP019835">
    <property type="protein sequence ID" value="BBM49157.1"/>
    <property type="molecule type" value="Genomic_DNA"/>
</dbReference>
<reference evidence="2" key="2">
    <citation type="submission" date="2016-01" db="EMBL/GenBank/DDBJ databases">
        <authorList>
            <person name="Oliw E.H."/>
        </authorList>
    </citation>
    <scope>NUCLEOTIDE SEQUENCE [LARGE SCALE GENOMIC DNA]</scope>
    <source>
        <strain evidence="2">KA00185</strain>
    </source>
</reference>
<dbReference type="InterPro" id="IPR019268">
    <property type="entry name" value="DUF2278"/>
</dbReference>
<evidence type="ECO:0000313" key="2">
    <source>
        <dbReference type="EMBL" id="KXB64114.1"/>
    </source>
</evidence>
<reference evidence="1 4" key="3">
    <citation type="submission" date="2019-07" db="EMBL/GenBank/DDBJ databases">
        <title>Complete Genome Sequence of Leptotrichia wadei Strain JMUB3934.</title>
        <authorList>
            <person name="Watanabe S."/>
            <person name="Cui L."/>
        </authorList>
    </citation>
    <scope>NUCLEOTIDE SEQUENCE [LARGE SCALE GENOMIC DNA]</scope>
    <source>
        <strain evidence="1 4">JMUB3934</strain>
    </source>
</reference>
<dbReference type="AlphaFoldDB" id="A0A134A8W2"/>
<sequence length="200" mass="23718">MEKYVMFRGKVVDKWYDFDKRAHYHIVAVDKNGKKYDLAVNIGSIYEKKNEIISSNLKVYYRKNYFCEESVISKMLLQKSGITECDRDLCLDYVRMKLFPHNKMIQMKGFDEEHIYLTGIIEKYVEKAKNNENYEVFAFGRLYANGKGLHDIHLNQRSINKFRKNDARYSDGGLFFRNRQSNRIIAIFIAFVTQSLDESL</sequence>
<dbReference type="STRING" id="157687.HMPREF3180_01522"/>
<accession>A0A134A8W2</accession>
<organism evidence="2 3">
    <name type="scientific">Leptotrichia wadei</name>
    <dbReference type="NCBI Taxonomy" id="157687"/>
    <lineage>
        <taxon>Bacteria</taxon>
        <taxon>Fusobacteriati</taxon>
        <taxon>Fusobacteriota</taxon>
        <taxon>Fusobacteriia</taxon>
        <taxon>Fusobacteriales</taxon>
        <taxon>Leptotrichiaceae</taxon>
        <taxon>Leptotrichia</taxon>
    </lineage>
</organism>
<dbReference type="Pfam" id="PF10042">
    <property type="entry name" value="DUF2278"/>
    <property type="match status" value="1"/>
</dbReference>
<dbReference type="PATRIC" id="fig|157687.3.peg.1514"/>
<evidence type="ECO:0000313" key="1">
    <source>
        <dbReference type="EMBL" id="BBM49157.1"/>
    </source>
</evidence>
<dbReference type="OrthoDB" id="291334at2"/>
<dbReference type="Proteomes" id="UP000070483">
    <property type="component" value="Unassembled WGS sequence"/>
</dbReference>
<protein>
    <recommendedName>
        <fullName evidence="5">DUF2278 domain-containing protein</fullName>
    </recommendedName>
</protein>
<evidence type="ECO:0000313" key="3">
    <source>
        <dbReference type="Proteomes" id="UP000070483"/>
    </source>
</evidence>
<evidence type="ECO:0008006" key="5">
    <source>
        <dbReference type="Google" id="ProtNLM"/>
    </source>
</evidence>